<sequence length="279" mass="31429">MNQLARTLRIGCIQLKVCANKTENVARALNKIREAKMKGAEIVSLPECFNSLYGTSYFPEYAEPIPGETTNLLSQIAKELEIIVIGGTIPERDGDKLFNTATVWGKSGELLAKYRKMHLFDIDIPNEITFKESDSLTAGNELAIIDVKDFKIGLGICYDIRFEELAKLYRKQGCNMLVYPGAFNMKTGPLHWELLARSRANDNQLFTALISPARDVNASYVAYGHSCVIDPWGKVLYMAESDEELFVVDLELDVSDKVRSNIPIFSQRRVDVYDTIENK</sequence>
<accession>A0A9N9S221</accession>
<dbReference type="EC" id="3.5.1.3" evidence="4"/>
<dbReference type="EMBL" id="OU895879">
    <property type="protein sequence ID" value="CAG9807713.1"/>
    <property type="molecule type" value="Genomic_DNA"/>
</dbReference>
<dbReference type="InterPro" id="IPR003010">
    <property type="entry name" value="C-N_Hydrolase"/>
</dbReference>
<dbReference type="Proteomes" id="UP001153620">
    <property type="component" value="Chromosome 3"/>
</dbReference>
<comment type="similarity">
    <text evidence="1">Belongs to the carbon-nitrogen hydrolase superfamily. NIT1/NIT2 family.</text>
</comment>
<keyword evidence="9" id="KW-1185">Reference proteome</keyword>
<evidence type="ECO:0000259" key="7">
    <source>
        <dbReference type="PROSITE" id="PS50263"/>
    </source>
</evidence>
<keyword evidence="2" id="KW-0378">Hydrolase</keyword>
<comment type="catalytic activity">
    <reaction evidence="3">
        <text>2-oxoglutaramate + H2O = 2-oxoglutarate + NH4(+)</text>
        <dbReference type="Rhea" id="RHEA:32963"/>
        <dbReference type="ChEBI" id="CHEBI:15377"/>
        <dbReference type="ChEBI" id="CHEBI:16769"/>
        <dbReference type="ChEBI" id="CHEBI:16810"/>
        <dbReference type="ChEBI" id="CHEBI:28938"/>
        <dbReference type="EC" id="3.5.1.3"/>
    </reaction>
    <physiologicalReaction direction="left-to-right" evidence="3">
        <dbReference type="Rhea" id="RHEA:32964"/>
    </physiologicalReaction>
</comment>
<dbReference type="AlphaFoldDB" id="A0A9N9S221"/>
<dbReference type="CDD" id="cd07572">
    <property type="entry name" value="nit"/>
    <property type="match status" value="1"/>
</dbReference>
<evidence type="ECO:0000256" key="6">
    <source>
        <dbReference type="ARBA" id="ARBA00048745"/>
    </source>
</evidence>
<gene>
    <name evidence="8" type="ORF">CHIRRI_LOCUS10559</name>
</gene>
<name>A0A9N9S221_9DIPT</name>
<evidence type="ECO:0000256" key="2">
    <source>
        <dbReference type="ARBA" id="ARBA00022801"/>
    </source>
</evidence>
<reference evidence="8" key="2">
    <citation type="submission" date="2022-10" db="EMBL/GenBank/DDBJ databases">
        <authorList>
            <consortium name="ENA_rothamsted_submissions"/>
            <consortium name="culmorum"/>
            <person name="King R."/>
        </authorList>
    </citation>
    <scope>NUCLEOTIDE SEQUENCE</scope>
</reference>
<dbReference type="SUPFAM" id="SSF56317">
    <property type="entry name" value="Carbon-nitrogen hydrolase"/>
    <property type="match status" value="1"/>
</dbReference>
<proteinExistence type="inferred from homology"/>
<dbReference type="Pfam" id="PF00795">
    <property type="entry name" value="CN_hydrolase"/>
    <property type="match status" value="1"/>
</dbReference>
<evidence type="ECO:0000256" key="1">
    <source>
        <dbReference type="ARBA" id="ARBA00010613"/>
    </source>
</evidence>
<dbReference type="PANTHER" id="PTHR23088:SF30">
    <property type="entry name" value="OMEGA-AMIDASE NIT2"/>
    <property type="match status" value="1"/>
</dbReference>
<reference evidence="8" key="1">
    <citation type="submission" date="2022-01" db="EMBL/GenBank/DDBJ databases">
        <authorList>
            <person name="King R."/>
        </authorList>
    </citation>
    <scope>NUCLEOTIDE SEQUENCE</scope>
</reference>
<dbReference type="GO" id="GO:0006541">
    <property type="term" value="P:glutamine metabolic process"/>
    <property type="evidence" value="ECO:0007669"/>
    <property type="project" value="TreeGrafter"/>
</dbReference>
<dbReference type="InterPro" id="IPR036526">
    <property type="entry name" value="C-N_Hydrolase_sf"/>
</dbReference>
<dbReference type="GO" id="GO:0006528">
    <property type="term" value="P:asparagine metabolic process"/>
    <property type="evidence" value="ECO:0007669"/>
    <property type="project" value="TreeGrafter"/>
</dbReference>
<evidence type="ECO:0000256" key="4">
    <source>
        <dbReference type="ARBA" id="ARBA00039118"/>
    </source>
</evidence>
<feature type="domain" description="CN hydrolase" evidence="7">
    <location>
        <begin position="8"/>
        <end position="252"/>
    </location>
</feature>
<dbReference type="GO" id="GO:0005739">
    <property type="term" value="C:mitochondrion"/>
    <property type="evidence" value="ECO:0007669"/>
    <property type="project" value="TreeGrafter"/>
</dbReference>
<evidence type="ECO:0000256" key="3">
    <source>
        <dbReference type="ARBA" id="ARBA00036637"/>
    </source>
</evidence>
<evidence type="ECO:0000313" key="9">
    <source>
        <dbReference type="Proteomes" id="UP001153620"/>
    </source>
</evidence>
<dbReference type="PROSITE" id="PS50263">
    <property type="entry name" value="CN_HYDROLASE"/>
    <property type="match status" value="1"/>
</dbReference>
<dbReference type="GO" id="GO:0050152">
    <property type="term" value="F:omega-amidase activity"/>
    <property type="evidence" value="ECO:0007669"/>
    <property type="project" value="UniProtKB-EC"/>
</dbReference>
<dbReference type="GO" id="GO:0006107">
    <property type="term" value="P:oxaloacetate metabolic process"/>
    <property type="evidence" value="ECO:0007669"/>
    <property type="project" value="TreeGrafter"/>
</dbReference>
<dbReference type="PANTHER" id="PTHR23088">
    <property type="entry name" value="NITRILASE-RELATED"/>
    <property type="match status" value="1"/>
</dbReference>
<protein>
    <recommendedName>
        <fullName evidence="4">omega-amidase</fullName>
        <ecNumber evidence="4">3.5.1.3</ecNumber>
    </recommendedName>
    <alternativeName>
        <fullName evidence="5">Nitrilase homolog 2</fullName>
    </alternativeName>
</protein>
<dbReference type="InterPro" id="IPR045254">
    <property type="entry name" value="Nit1/2_C-N_Hydrolase"/>
</dbReference>
<comment type="catalytic activity">
    <reaction evidence="6">
        <text>2-oxosuccinamate + H2O = oxaloacetate + NH4(+)</text>
        <dbReference type="Rhea" id="RHEA:59412"/>
        <dbReference type="ChEBI" id="CHEBI:15377"/>
        <dbReference type="ChEBI" id="CHEBI:16452"/>
        <dbReference type="ChEBI" id="CHEBI:28938"/>
        <dbReference type="ChEBI" id="CHEBI:57735"/>
        <dbReference type="EC" id="3.5.1.3"/>
    </reaction>
    <physiologicalReaction direction="left-to-right" evidence="6">
        <dbReference type="Rhea" id="RHEA:59413"/>
    </physiologicalReaction>
</comment>
<organism evidence="8 9">
    <name type="scientific">Chironomus riparius</name>
    <dbReference type="NCBI Taxonomy" id="315576"/>
    <lineage>
        <taxon>Eukaryota</taxon>
        <taxon>Metazoa</taxon>
        <taxon>Ecdysozoa</taxon>
        <taxon>Arthropoda</taxon>
        <taxon>Hexapoda</taxon>
        <taxon>Insecta</taxon>
        <taxon>Pterygota</taxon>
        <taxon>Neoptera</taxon>
        <taxon>Endopterygota</taxon>
        <taxon>Diptera</taxon>
        <taxon>Nematocera</taxon>
        <taxon>Chironomoidea</taxon>
        <taxon>Chironomidae</taxon>
        <taxon>Chironominae</taxon>
        <taxon>Chironomus</taxon>
    </lineage>
</organism>
<dbReference type="Gene3D" id="3.60.110.10">
    <property type="entry name" value="Carbon-nitrogen hydrolase"/>
    <property type="match status" value="1"/>
</dbReference>
<evidence type="ECO:0000313" key="8">
    <source>
        <dbReference type="EMBL" id="CAG9807713.1"/>
    </source>
</evidence>
<dbReference type="FunFam" id="3.60.110.10:FF:000002">
    <property type="entry name" value="Nitrilase family member 2"/>
    <property type="match status" value="1"/>
</dbReference>
<evidence type="ECO:0000256" key="5">
    <source>
        <dbReference type="ARBA" id="ARBA00041576"/>
    </source>
</evidence>
<dbReference type="OrthoDB" id="10250282at2759"/>